<keyword evidence="3" id="KW-1185">Reference proteome</keyword>
<evidence type="ECO:0000313" key="2">
    <source>
        <dbReference type="EMBL" id="WWQ59642.1"/>
    </source>
</evidence>
<dbReference type="EMBL" id="CP146016">
    <property type="protein sequence ID" value="WWQ59642.1"/>
    <property type="molecule type" value="Genomic_DNA"/>
</dbReference>
<organism evidence="2 3">
    <name type="scientific">Sulfolobus tengchongensis</name>
    <dbReference type="NCBI Taxonomy" id="207809"/>
    <lineage>
        <taxon>Archaea</taxon>
        <taxon>Thermoproteota</taxon>
        <taxon>Thermoprotei</taxon>
        <taxon>Sulfolobales</taxon>
        <taxon>Sulfolobaceae</taxon>
        <taxon>Sulfolobus</taxon>
    </lineage>
</organism>
<dbReference type="PANTHER" id="PTHR42188:SF1">
    <property type="entry name" value="23S RRNA-SPECIFIC ENDONUCLEASE VAPC20"/>
    <property type="match status" value="1"/>
</dbReference>
<dbReference type="InterPro" id="IPR039018">
    <property type="entry name" value="VapC20-like"/>
</dbReference>
<reference evidence="2 3" key="1">
    <citation type="submission" date="2024-02" db="EMBL/GenBank/DDBJ databases">
        <title>STSV induces naive adaptation in Sulfolobus.</title>
        <authorList>
            <person name="Xiang X."/>
            <person name="Song M."/>
        </authorList>
    </citation>
    <scope>NUCLEOTIDE SEQUENCE [LARGE SCALE GENOMIC DNA]</scope>
    <source>
        <strain evidence="2 3">RT2</strain>
    </source>
</reference>
<dbReference type="GeneID" id="89336930"/>
<proteinExistence type="predicted"/>
<protein>
    <submittedName>
        <fullName evidence="2">PIN domain-containing protein</fullName>
    </submittedName>
</protein>
<sequence>MKTLILLDTSFLFSYLSSTDPNHSKALEIMNEIDEGKYGKPFITDYIFDEIVTLLMIRKNKEYAIQVGVTLFNLIKENSLALYKIDEKKFQTAWDCFTKYKALSFTDCTSFTILRSLNEKYIASFDRGFDQLGLIRVS</sequence>
<dbReference type="GO" id="GO:0016075">
    <property type="term" value="P:rRNA catabolic process"/>
    <property type="evidence" value="ECO:0007669"/>
    <property type="project" value="TreeGrafter"/>
</dbReference>
<gene>
    <name evidence="2" type="ORF">V6M85_09135</name>
</gene>
<dbReference type="InterPro" id="IPR002716">
    <property type="entry name" value="PIN_dom"/>
</dbReference>
<dbReference type="AlphaFoldDB" id="A0AAX4KYA1"/>
<dbReference type="InterPro" id="IPR029060">
    <property type="entry name" value="PIN-like_dom_sf"/>
</dbReference>
<dbReference type="RefSeq" id="WP_338599042.1">
    <property type="nucleotide sequence ID" value="NZ_CP146016.1"/>
</dbReference>
<feature type="domain" description="PIN" evidence="1">
    <location>
        <begin position="5"/>
        <end position="132"/>
    </location>
</feature>
<evidence type="ECO:0000313" key="3">
    <source>
        <dbReference type="Proteomes" id="UP001432202"/>
    </source>
</evidence>
<dbReference type="Pfam" id="PF01850">
    <property type="entry name" value="PIN"/>
    <property type="match status" value="1"/>
</dbReference>
<dbReference type="GO" id="GO:0004521">
    <property type="term" value="F:RNA endonuclease activity"/>
    <property type="evidence" value="ECO:0007669"/>
    <property type="project" value="InterPro"/>
</dbReference>
<dbReference type="Proteomes" id="UP001432202">
    <property type="component" value="Chromosome"/>
</dbReference>
<dbReference type="Gene3D" id="3.40.50.1010">
    <property type="entry name" value="5'-nuclease"/>
    <property type="match status" value="1"/>
</dbReference>
<evidence type="ECO:0000259" key="1">
    <source>
        <dbReference type="Pfam" id="PF01850"/>
    </source>
</evidence>
<dbReference type="PANTHER" id="PTHR42188">
    <property type="entry name" value="23S RRNA-SPECIFIC ENDONUCLEASE VAPC20"/>
    <property type="match status" value="1"/>
</dbReference>
<name>A0AAX4KYA1_9CREN</name>
<accession>A0AAX4KYA1</accession>
<dbReference type="SUPFAM" id="SSF88723">
    <property type="entry name" value="PIN domain-like"/>
    <property type="match status" value="1"/>
</dbReference>